<dbReference type="Proteomes" id="UP000000630">
    <property type="component" value="Chromosome"/>
</dbReference>
<keyword evidence="2" id="KW-1185">Reference proteome</keyword>
<evidence type="ECO:0000313" key="2">
    <source>
        <dbReference type="Proteomes" id="UP000000630"/>
    </source>
</evidence>
<dbReference type="KEGG" id="acn:ACIS_00405"/>
<reference evidence="1 2" key="1">
    <citation type="journal article" date="2010" name="J. Bacteriol.">
        <title>Complete genome sequence of Anaplasma marginale subsp. centrale.</title>
        <authorList>
            <person name="Herndon D.R."/>
            <person name="Palmer G.H."/>
            <person name="Shkap V."/>
            <person name="Knowles D.P. Jr."/>
            <person name="Brayton K.A."/>
        </authorList>
    </citation>
    <scope>NUCLEOTIDE SEQUENCE [LARGE SCALE GENOMIC DNA]</scope>
    <source>
        <strain evidence="1 2">Israel</strain>
    </source>
</reference>
<organism evidence="1 2">
    <name type="scientific">Anaplasma centrale (strain Israel)</name>
    <name type="common">Anaplasma marginale subsp. centrale (strain Israel)</name>
    <dbReference type="NCBI Taxonomy" id="574556"/>
    <lineage>
        <taxon>Bacteria</taxon>
        <taxon>Pseudomonadati</taxon>
        <taxon>Pseudomonadota</taxon>
        <taxon>Alphaproteobacteria</taxon>
        <taxon>Rickettsiales</taxon>
        <taxon>Anaplasmataceae</taxon>
        <taxon>Anaplasma</taxon>
    </lineage>
</organism>
<dbReference type="AlphaFoldDB" id="D1AU09"/>
<sequence length="111" mass="12564">MIARRNFSCALAALLVLVPWRALYLGVCRFGRCTCEVARSEFLGITHIHKAPQALPASLRKLMVRSYFQMRKSVGNLCRTSVTAPAVVPPSPRDLHTMACYGFWRTWDHLT</sequence>
<name>D1AU09_ANACI</name>
<proteinExistence type="predicted"/>
<accession>D1AU09</accession>
<dbReference type="EMBL" id="CP001759">
    <property type="protein sequence ID" value="ACZ49037.1"/>
    <property type="molecule type" value="Genomic_DNA"/>
</dbReference>
<protein>
    <submittedName>
        <fullName evidence="1">Uncharacterized protein</fullName>
    </submittedName>
</protein>
<evidence type="ECO:0000313" key="1">
    <source>
        <dbReference type="EMBL" id="ACZ49037.1"/>
    </source>
</evidence>
<gene>
    <name evidence="1" type="ordered locus">ACIS_00405</name>
</gene>
<dbReference type="HOGENOM" id="CLU_2153032_0_0_5"/>